<dbReference type="GO" id="GO:0008233">
    <property type="term" value="F:peptidase activity"/>
    <property type="evidence" value="ECO:0007669"/>
    <property type="project" value="UniProtKB-KW"/>
</dbReference>
<organism evidence="3 4">
    <name type="scientific">Vibrio toranzoniae</name>
    <dbReference type="NCBI Taxonomy" id="1194427"/>
    <lineage>
        <taxon>Bacteria</taxon>
        <taxon>Pseudomonadati</taxon>
        <taxon>Pseudomonadota</taxon>
        <taxon>Gammaproteobacteria</taxon>
        <taxon>Vibrionales</taxon>
        <taxon>Vibrionaceae</taxon>
        <taxon>Vibrio</taxon>
    </lineage>
</organism>
<evidence type="ECO:0000313" key="4">
    <source>
        <dbReference type="Proteomes" id="UP000057389"/>
    </source>
</evidence>
<dbReference type="GeneID" id="300178028"/>
<keyword evidence="3" id="KW-0378">Hydrolase</keyword>
<dbReference type="FunFam" id="3.30.1390.10:FF:000002">
    <property type="entry name" value="ATP-dependent Clp protease adapter protein ClpS"/>
    <property type="match status" value="1"/>
</dbReference>
<dbReference type="SUPFAM" id="SSF54736">
    <property type="entry name" value="ClpS-like"/>
    <property type="match status" value="1"/>
</dbReference>
<dbReference type="InterPro" id="IPR022935">
    <property type="entry name" value="ClpS"/>
</dbReference>
<dbReference type="Gene3D" id="3.30.1390.10">
    <property type="match status" value="1"/>
</dbReference>
<dbReference type="GO" id="GO:0006508">
    <property type="term" value="P:proteolysis"/>
    <property type="evidence" value="ECO:0007669"/>
    <property type="project" value="UniProtKB-UniRule"/>
</dbReference>
<dbReference type="GeneID" id="93966364"/>
<dbReference type="PANTHER" id="PTHR33473:SF19">
    <property type="entry name" value="ATP-DEPENDENT CLP PROTEASE ADAPTER PROTEIN CLPS"/>
    <property type="match status" value="1"/>
</dbReference>
<dbReference type="InterPro" id="IPR014719">
    <property type="entry name" value="Ribosomal_bL12_C/ClpS-like"/>
</dbReference>
<dbReference type="Proteomes" id="UP000057389">
    <property type="component" value="Unassembled WGS sequence"/>
</dbReference>
<evidence type="ECO:0000313" key="3">
    <source>
        <dbReference type="EMBL" id="KWU01884.1"/>
    </source>
</evidence>
<evidence type="ECO:0000259" key="2">
    <source>
        <dbReference type="Pfam" id="PF02617"/>
    </source>
</evidence>
<dbReference type="NCBIfam" id="NF000670">
    <property type="entry name" value="PRK00033.1-3"/>
    <property type="match status" value="1"/>
</dbReference>
<feature type="domain" description="Adaptor protein ClpS core" evidence="2">
    <location>
        <begin position="23"/>
        <end position="102"/>
    </location>
</feature>
<reference evidence="3 4" key="1">
    <citation type="submission" date="2015-11" db="EMBL/GenBank/DDBJ databases">
        <title>Draft WGS of Vibrio toranzoniae.</title>
        <authorList>
            <person name="Lasa A."/>
            <person name="Romalde J.L."/>
        </authorList>
    </citation>
    <scope>NUCLEOTIDE SEQUENCE [LARGE SCALE GENOMIC DNA]</scope>
    <source>
        <strain evidence="3 4">Vb 10.8</strain>
    </source>
</reference>
<dbReference type="GO" id="GO:0030163">
    <property type="term" value="P:protein catabolic process"/>
    <property type="evidence" value="ECO:0007669"/>
    <property type="project" value="InterPro"/>
</dbReference>
<dbReference type="AlphaFoldDB" id="A0A109DAI7"/>
<dbReference type="EMBL" id="LMXU01000008">
    <property type="protein sequence ID" value="KWU01884.1"/>
    <property type="molecule type" value="Genomic_DNA"/>
</dbReference>
<dbReference type="NCBIfam" id="NF000672">
    <property type="entry name" value="PRK00033.1-5"/>
    <property type="match status" value="1"/>
</dbReference>
<comment type="caution">
    <text evidence="3">The sequence shown here is derived from an EMBL/GenBank/DDBJ whole genome shotgun (WGS) entry which is preliminary data.</text>
</comment>
<proteinExistence type="inferred from homology"/>
<accession>A0A109DAI7</accession>
<sequence>MSRNFEWASPGSDLLEKETTKVKPPAMYNVILNNDDYTPMDFVIEILERFFSLDIEKATEVMLKVHYEGKAICGTFSAEIAETKVAQVTMYSKENEHPLLCTMEQV</sequence>
<dbReference type="RefSeq" id="WP_029626771.1">
    <property type="nucleotide sequence ID" value="NZ_AP025514.1"/>
</dbReference>
<gene>
    <name evidence="1" type="primary">clpS</name>
    <name evidence="3" type="ORF">APQ14_03535</name>
</gene>
<evidence type="ECO:0000256" key="1">
    <source>
        <dbReference type="HAMAP-Rule" id="MF_00302"/>
    </source>
</evidence>
<dbReference type="Pfam" id="PF02617">
    <property type="entry name" value="ClpS"/>
    <property type="match status" value="1"/>
</dbReference>
<dbReference type="InterPro" id="IPR003769">
    <property type="entry name" value="ClpS_core"/>
</dbReference>
<name>A0A109DAI7_9VIBR</name>
<dbReference type="PANTHER" id="PTHR33473">
    <property type="entry name" value="ATP-DEPENDENT CLP PROTEASE ADAPTER PROTEIN CLPS1, CHLOROPLASTIC"/>
    <property type="match status" value="1"/>
</dbReference>
<protein>
    <recommendedName>
        <fullName evidence="1">ATP-dependent Clp protease adapter protein ClpS</fullName>
    </recommendedName>
</protein>
<dbReference type="HAMAP" id="MF_00302">
    <property type="entry name" value="ClpS"/>
    <property type="match status" value="1"/>
</dbReference>
<dbReference type="OrthoDB" id="9796121at2"/>
<comment type="similarity">
    <text evidence="1">Belongs to the ClpS family.</text>
</comment>
<keyword evidence="4" id="KW-1185">Reference proteome</keyword>
<comment type="subunit">
    <text evidence="1">Binds to the N-terminal domain of the chaperone ClpA.</text>
</comment>
<keyword evidence="3" id="KW-0645">Protease</keyword>
<comment type="function">
    <text evidence="1">Involved in the modulation of the specificity of the ClpAP-mediated ATP-dependent protein degradation.</text>
</comment>